<keyword evidence="1" id="KW-0067">ATP-binding</keyword>
<dbReference type="SUPFAM" id="SSF55874">
    <property type="entry name" value="ATPase domain of HSP90 chaperone/DNA topoisomerase II/histidine kinase"/>
    <property type="match status" value="1"/>
</dbReference>
<keyword evidence="2" id="KW-1185">Reference proteome</keyword>
<protein>
    <submittedName>
        <fullName evidence="1">ATP-binding protein</fullName>
    </submittedName>
</protein>
<gene>
    <name evidence="1" type="ORF">ACFPOB_30220</name>
</gene>
<dbReference type="RefSeq" id="WP_377801860.1">
    <property type="nucleotide sequence ID" value="NZ_JBHSLW010000123.1"/>
</dbReference>
<organism evidence="1 2">
    <name type="scientific">Bosea eneae</name>
    <dbReference type="NCBI Taxonomy" id="151454"/>
    <lineage>
        <taxon>Bacteria</taxon>
        <taxon>Pseudomonadati</taxon>
        <taxon>Pseudomonadota</taxon>
        <taxon>Alphaproteobacteria</taxon>
        <taxon>Hyphomicrobiales</taxon>
        <taxon>Boseaceae</taxon>
        <taxon>Bosea</taxon>
    </lineage>
</organism>
<evidence type="ECO:0000313" key="2">
    <source>
        <dbReference type="Proteomes" id="UP001596053"/>
    </source>
</evidence>
<comment type="caution">
    <text evidence="1">The sequence shown here is derived from an EMBL/GenBank/DDBJ whole genome shotgun (WGS) entry which is preliminary data.</text>
</comment>
<evidence type="ECO:0000313" key="1">
    <source>
        <dbReference type="EMBL" id="MFC5423805.1"/>
    </source>
</evidence>
<sequence length="195" mass="21397">MLVAQPRENNVVSFGGEAEDYGVEDIAIVLEMLSTTLYPDKPKAVSREILCNALDAHVDAGRGHIPVDVIITDQQIEFRDYGLGIARQSIGPVFCTFAGSTKKAKENQIGGHGVGAKSPFSVTDHFTVITRHEGTLSTFSMYTTDKVPQHRYVGGRPCNDEGLSVIIPLKNPELGKTMRYHILRVAEDAAMKVRR</sequence>
<dbReference type="InterPro" id="IPR036890">
    <property type="entry name" value="HATPase_C_sf"/>
</dbReference>
<reference evidence="2" key="1">
    <citation type="journal article" date="2019" name="Int. J. Syst. Evol. Microbiol.">
        <title>The Global Catalogue of Microorganisms (GCM) 10K type strain sequencing project: providing services to taxonomists for standard genome sequencing and annotation.</title>
        <authorList>
            <consortium name="The Broad Institute Genomics Platform"/>
            <consortium name="The Broad Institute Genome Sequencing Center for Infectious Disease"/>
            <person name="Wu L."/>
            <person name="Ma J."/>
        </authorList>
    </citation>
    <scope>NUCLEOTIDE SEQUENCE [LARGE SCALE GENOMIC DNA]</scope>
    <source>
        <strain evidence="2">NCAIM B.01391</strain>
    </source>
</reference>
<accession>A0ABW0J218</accession>
<proteinExistence type="predicted"/>
<keyword evidence="1" id="KW-0547">Nucleotide-binding</keyword>
<dbReference type="EMBL" id="JBHSLW010000123">
    <property type="protein sequence ID" value="MFC5423805.1"/>
    <property type="molecule type" value="Genomic_DNA"/>
</dbReference>
<dbReference type="GO" id="GO:0005524">
    <property type="term" value="F:ATP binding"/>
    <property type="evidence" value="ECO:0007669"/>
    <property type="project" value="UniProtKB-KW"/>
</dbReference>
<dbReference type="Proteomes" id="UP001596053">
    <property type="component" value="Unassembled WGS sequence"/>
</dbReference>
<dbReference type="Gene3D" id="3.30.565.10">
    <property type="entry name" value="Histidine kinase-like ATPase, C-terminal domain"/>
    <property type="match status" value="1"/>
</dbReference>
<name>A0ABW0J218_9HYPH</name>
<dbReference type="Pfam" id="PF13589">
    <property type="entry name" value="HATPase_c_3"/>
    <property type="match status" value="1"/>
</dbReference>